<dbReference type="RefSeq" id="WP_311535529.1">
    <property type="nucleotide sequence ID" value="NZ_JAVRHQ010000018.1"/>
</dbReference>
<evidence type="ECO:0000313" key="1">
    <source>
        <dbReference type="EMBL" id="MDT0643910.1"/>
    </source>
</evidence>
<protein>
    <submittedName>
        <fullName evidence="1">Uncharacterized protein</fullName>
    </submittedName>
</protein>
<dbReference type="InterPro" id="IPR009078">
    <property type="entry name" value="Ferritin-like_SF"/>
</dbReference>
<gene>
    <name evidence="1" type="ORF">RM553_13815</name>
</gene>
<evidence type="ECO:0000313" key="2">
    <source>
        <dbReference type="Proteomes" id="UP001262889"/>
    </source>
</evidence>
<proteinExistence type="predicted"/>
<comment type="caution">
    <text evidence="1">The sequence shown here is derived from an EMBL/GenBank/DDBJ whole genome shotgun (WGS) entry which is preliminary data.</text>
</comment>
<dbReference type="InterPro" id="IPR012347">
    <property type="entry name" value="Ferritin-like"/>
</dbReference>
<name>A0ABU3CC42_9FLAO</name>
<accession>A0ABU3CC42</accession>
<organism evidence="1 2">
    <name type="scientific">Autumnicola tepida</name>
    <dbReference type="NCBI Taxonomy" id="3075595"/>
    <lineage>
        <taxon>Bacteria</taxon>
        <taxon>Pseudomonadati</taxon>
        <taxon>Bacteroidota</taxon>
        <taxon>Flavobacteriia</taxon>
        <taxon>Flavobacteriales</taxon>
        <taxon>Flavobacteriaceae</taxon>
        <taxon>Autumnicola</taxon>
    </lineage>
</organism>
<dbReference type="EMBL" id="JAVRHQ010000018">
    <property type="protein sequence ID" value="MDT0643910.1"/>
    <property type="molecule type" value="Genomic_DNA"/>
</dbReference>
<sequence>MGLNFNRNFSINSTKNYNHRNNFNAMGCREKTIRILDKLKARNLEHQKDYHHVARHTRKLMIKSFFLKLATQKKEFAAKLEREMEALKKELLPAERFQLERSVSGDCPALVHVSRYERQGLIKECYRREKQSLQFYNCALSQVNRGSTREMLLAHKHKIYMCLREIKCMGIRIYEIEDESEEVSFEIEENVET</sequence>
<dbReference type="Proteomes" id="UP001262889">
    <property type="component" value="Unassembled WGS sequence"/>
</dbReference>
<dbReference type="SUPFAM" id="SSF47240">
    <property type="entry name" value="Ferritin-like"/>
    <property type="match status" value="1"/>
</dbReference>
<dbReference type="Gene3D" id="1.20.1260.10">
    <property type="match status" value="1"/>
</dbReference>
<reference evidence="1 2" key="1">
    <citation type="submission" date="2023-09" db="EMBL/GenBank/DDBJ databases">
        <authorList>
            <person name="Rey-Velasco X."/>
        </authorList>
    </citation>
    <scope>NUCLEOTIDE SEQUENCE [LARGE SCALE GENOMIC DNA]</scope>
    <source>
        <strain evidence="1 2">F363</strain>
    </source>
</reference>
<keyword evidence="2" id="KW-1185">Reference proteome</keyword>